<sequence>MGDELLLPCAGNISRFQACNCEHVNVPGYVDIALFSRGSLNSQSEFESGRRARSRRANQAATPRPVKLSTSVRSNTVSRCCITCVSLIRFAKPTEQSRAVRTMPTMISCFIWLLILSRLGVATLSLRKLSSLHPKPTCEPHEPCRIGFLGMEFCTCPGDRKCPHSSESSLFYQDVEYHFCDEAKFHICEEGEVAWVKKGLHQIVNCICPEPFVLHGELWNPAEDMSQYKCLPVLQYSCACCFEDNSFAEEVLLQQRHVYDPQPGVHWREDDQPRQRILHLPRRDGVCRDRRDDQKSANRTRAGHFQVQTSRLNASPTLIQESSSTSHPHRTAAPLLTSGRRCRGSKCARLAKSKEKLHLFNA</sequence>
<evidence type="ECO:0000313" key="1">
    <source>
        <dbReference type="EMBL" id="KRX27464.1"/>
    </source>
</evidence>
<dbReference type="EMBL" id="JYDL01000003">
    <property type="protein sequence ID" value="KRX27464.1"/>
    <property type="molecule type" value="Genomic_DNA"/>
</dbReference>
<name>A0A0V0SL70_9BILA</name>
<keyword evidence="2" id="KW-1185">Reference proteome</keyword>
<dbReference type="AlphaFoldDB" id="A0A0V0SL70"/>
<dbReference type="OrthoDB" id="5913987at2759"/>
<comment type="caution">
    <text evidence="1">The sequence shown here is derived from an EMBL/GenBank/DDBJ whole genome shotgun (WGS) entry which is preliminary data.</text>
</comment>
<protein>
    <submittedName>
        <fullName evidence="1">Uncharacterized protein</fullName>
    </submittedName>
</protein>
<evidence type="ECO:0000313" key="2">
    <source>
        <dbReference type="Proteomes" id="UP000054630"/>
    </source>
</evidence>
<reference evidence="1 2" key="1">
    <citation type="submission" date="2015-01" db="EMBL/GenBank/DDBJ databases">
        <title>Evolution of Trichinella species and genotypes.</title>
        <authorList>
            <person name="Korhonen P.K."/>
            <person name="Edoardo P."/>
            <person name="Giuseppe L.R."/>
            <person name="Gasser R.B."/>
        </authorList>
    </citation>
    <scope>NUCLEOTIDE SEQUENCE [LARGE SCALE GENOMIC DNA]</scope>
    <source>
        <strain evidence="1">ISS37</strain>
    </source>
</reference>
<accession>A0A0V0SL70</accession>
<organism evidence="1 2">
    <name type="scientific">Trichinella nelsoni</name>
    <dbReference type="NCBI Taxonomy" id="6336"/>
    <lineage>
        <taxon>Eukaryota</taxon>
        <taxon>Metazoa</taxon>
        <taxon>Ecdysozoa</taxon>
        <taxon>Nematoda</taxon>
        <taxon>Enoplea</taxon>
        <taxon>Dorylaimia</taxon>
        <taxon>Trichinellida</taxon>
        <taxon>Trichinellidae</taxon>
        <taxon>Trichinella</taxon>
    </lineage>
</organism>
<dbReference type="Proteomes" id="UP000054630">
    <property type="component" value="Unassembled WGS sequence"/>
</dbReference>
<proteinExistence type="predicted"/>
<gene>
    <name evidence="1" type="ORF">T07_3437</name>
</gene>